<comment type="caution">
    <text evidence="1">The sequence shown here is derived from an EMBL/GenBank/DDBJ whole genome shotgun (WGS) entry which is preliminary data.</text>
</comment>
<reference evidence="1" key="1">
    <citation type="journal article" date="2020" name="mSystems">
        <title>Genome- and Community-Level Interaction Insights into Carbon Utilization and Element Cycling Functions of Hydrothermarchaeota in Hydrothermal Sediment.</title>
        <authorList>
            <person name="Zhou Z."/>
            <person name="Liu Y."/>
            <person name="Xu W."/>
            <person name="Pan J."/>
            <person name="Luo Z.H."/>
            <person name="Li M."/>
        </authorList>
    </citation>
    <scope>NUCLEOTIDE SEQUENCE [LARGE SCALE GENOMIC DNA]</scope>
    <source>
        <strain evidence="2">SpSt-622</strain>
        <strain evidence="1">SpSt-642</strain>
    </source>
</reference>
<proteinExistence type="predicted"/>
<evidence type="ECO:0000313" key="1">
    <source>
        <dbReference type="EMBL" id="HGM58225.1"/>
    </source>
</evidence>
<gene>
    <name evidence="2" type="ORF">ENT92_00260</name>
    <name evidence="1" type="ORF">ENU14_01355</name>
</gene>
<dbReference type="EMBL" id="DTAN01000011">
    <property type="protein sequence ID" value="HGU64641.1"/>
    <property type="molecule type" value="Genomic_DNA"/>
</dbReference>
<name>A0A7C4H8J8_STAMA</name>
<organism evidence="1">
    <name type="scientific">Staphylothermus marinus</name>
    <dbReference type="NCBI Taxonomy" id="2280"/>
    <lineage>
        <taxon>Archaea</taxon>
        <taxon>Thermoproteota</taxon>
        <taxon>Thermoprotei</taxon>
        <taxon>Desulfurococcales</taxon>
        <taxon>Desulfurococcaceae</taxon>
        <taxon>Staphylothermus</taxon>
    </lineage>
</organism>
<sequence>MVKHTINVTIDLRLLGMRLRDRGKKFIRVHEIAYELGTSPKTAGKILVSLAKLGYVIKWSDGVYMVLDEKPVKYTIVEKTRDL</sequence>
<dbReference type="EMBL" id="DTBJ01000013">
    <property type="protein sequence ID" value="HGM58225.1"/>
    <property type="molecule type" value="Genomic_DNA"/>
</dbReference>
<dbReference type="SUPFAM" id="SSF46785">
    <property type="entry name" value="Winged helix' DNA-binding domain"/>
    <property type="match status" value="1"/>
</dbReference>
<protein>
    <submittedName>
        <fullName evidence="1">Uncharacterized protein</fullName>
    </submittedName>
</protein>
<dbReference type="AlphaFoldDB" id="A0A7C4H8J8"/>
<accession>A0A7C4H8J8</accession>
<dbReference type="InterPro" id="IPR036390">
    <property type="entry name" value="WH_DNA-bd_sf"/>
</dbReference>
<evidence type="ECO:0000313" key="2">
    <source>
        <dbReference type="EMBL" id="HGU64641.1"/>
    </source>
</evidence>